<evidence type="ECO:0000313" key="1">
    <source>
        <dbReference type="EMBL" id="KAF6472234.1"/>
    </source>
</evidence>
<dbReference type="Pfam" id="PF02466">
    <property type="entry name" value="Tim17"/>
    <property type="match status" value="1"/>
</dbReference>
<reference evidence="1 2" key="1">
    <citation type="journal article" date="2020" name="Nature">
        <title>Six reference-quality genomes reveal evolution of bat adaptations.</title>
        <authorList>
            <person name="Jebb D."/>
            <person name="Huang Z."/>
            <person name="Pippel M."/>
            <person name="Hughes G.M."/>
            <person name="Lavrichenko K."/>
            <person name="Devanna P."/>
            <person name="Winkler S."/>
            <person name="Jermiin L.S."/>
            <person name="Skirmuntt E.C."/>
            <person name="Katzourakis A."/>
            <person name="Burkitt-Gray L."/>
            <person name="Ray D.A."/>
            <person name="Sullivan K.A.M."/>
            <person name="Roscito J.G."/>
            <person name="Kirilenko B.M."/>
            <person name="Davalos L.M."/>
            <person name="Corthals A.P."/>
            <person name="Power M.L."/>
            <person name="Jones G."/>
            <person name="Ransome R.D."/>
            <person name="Dechmann D.K.N."/>
            <person name="Locatelli A.G."/>
            <person name="Puechmaille S.J."/>
            <person name="Fedrigo O."/>
            <person name="Jarvis E.D."/>
            <person name="Hiller M."/>
            <person name="Vernes S.C."/>
            <person name="Myers E.W."/>
            <person name="Teeling E.C."/>
        </authorList>
    </citation>
    <scope>NUCLEOTIDE SEQUENCE [LARGE SCALE GENOMIC DNA]</scope>
    <source>
        <strain evidence="1">MMolMol1</strain>
        <tissue evidence="1">Muscle</tissue>
    </source>
</reference>
<accession>A0A7J8HIP9</accession>
<name>A0A7J8HIP9_MOLMO</name>
<dbReference type="Proteomes" id="UP000550707">
    <property type="component" value="Unassembled WGS sequence"/>
</dbReference>
<dbReference type="EMBL" id="JACASF010000006">
    <property type="protein sequence ID" value="KAF6472234.1"/>
    <property type="molecule type" value="Genomic_DNA"/>
</dbReference>
<sequence>MTFLFRSGSLREKLRAILQATYTHSSNLACFVFTYKGLCALQSHLQGETCQVHSFLAAFIGGFLVFGNNNNINSQMMVICPKSWFLILKDTTLEGERDTKGPL</sequence>
<evidence type="ECO:0000313" key="2">
    <source>
        <dbReference type="Proteomes" id="UP000550707"/>
    </source>
</evidence>
<proteinExistence type="predicted"/>
<protein>
    <submittedName>
        <fullName evidence="1">Peroxisomal membrane protein 4</fullName>
    </submittedName>
</protein>
<dbReference type="InterPro" id="IPR019531">
    <property type="entry name" value="Pmp4"/>
</dbReference>
<dbReference type="GO" id="GO:0005778">
    <property type="term" value="C:peroxisomal membrane"/>
    <property type="evidence" value="ECO:0007669"/>
    <property type="project" value="TreeGrafter"/>
</dbReference>
<dbReference type="AlphaFoldDB" id="A0A7J8HIP9"/>
<organism evidence="1 2">
    <name type="scientific">Molossus molossus</name>
    <name type="common">Pallas' mastiff bat</name>
    <name type="synonym">Vespertilio molossus</name>
    <dbReference type="NCBI Taxonomy" id="27622"/>
    <lineage>
        <taxon>Eukaryota</taxon>
        <taxon>Metazoa</taxon>
        <taxon>Chordata</taxon>
        <taxon>Craniata</taxon>
        <taxon>Vertebrata</taxon>
        <taxon>Euteleostomi</taxon>
        <taxon>Mammalia</taxon>
        <taxon>Eutheria</taxon>
        <taxon>Laurasiatheria</taxon>
        <taxon>Chiroptera</taxon>
        <taxon>Yangochiroptera</taxon>
        <taxon>Molossidae</taxon>
        <taxon>Molossus</taxon>
    </lineage>
</organism>
<dbReference type="PANTHER" id="PTHR15460">
    <property type="entry name" value="PEROXISOMAL MEMBRANE PROTEIN 4"/>
    <property type="match status" value="1"/>
</dbReference>
<gene>
    <name evidence="1" type="ORF">HJG59_015126</name>
</gene>
<dbReference type="PANTHER" id="PTHR15460:SF3">
    <property type="entry name" value="PEROXISOMAL MEMBRANE PROTEIN 4"/>
    <property type="match status" value="1"/>
</dbReference>
<comment type="caution">
    <text evidence="1">The sequence shown here is derived from an EMBL/GenBank/DDBJ whole genome shotgun (WGS) entry which is preliminary data.</text>
</comment>
<keyword evidence="2" id="KW-1185">Reference proteome</keyword>